<dbReference type="NCBIfam" id="TIGR00756">
    <property type="entry name" value="PPR"/>
    <property type="match status" value="3"/>
</dbReference>
<dbReference type="InterPro" id="IPR002885">
    <property type="entry name" value="PPR_rpt"/>
</dbReference>
<dbReference type="InterPro" id="IPR013083">
    <property type="entry name" value="Znf_RING/FYVE/PHD"/>
</dbReference>
<dbReference type="CDD" id="cd18070">
    <property type="entry name" value="DEXQc_SHPRH"/>
    <property type="match status" value="1"/>
</dbReference>
<dbReference type="Gene3D" id="3.40.50.10810">
    <property type="entry name" value="Tandem AAA-ATPase domain"/>
    <property type="match status" value="2"/>
</dbReference>
<evidence type="ECO:0000256" key="2">
    <source>
        <dbReference type="ARBA" id="ARBA00022723"/>
    </source>
</evidence>
<dbReference type="SMART" id="SM00249">
    <property type="entry name" value="PHD"/>
    <property type="match status" value="1"/>
</dbReference>
<dbReference type="Pfam" id="PF01535">
    <property type="entry name" value="PPR"/>
    <property type="match status" value="1"/>
</dbReference>
<keyword evidence="5" id="KW-0378">Hydrolase</keyword>
<dbReference type="InterPro" id="IPR017907">
    <property type="entry name" value="Znf_RING_CS"/>
</dbReference>
<dbReference type="SMART" id="SM00184">
    <property type="entry name" value="RING"/>
    <property type="match status" value="1"/>
</dbReference>
<dbReference type="InterPro" id="IPR001650">
    <property type="entry name" value="Helicase_C-like"/>
</dbReference>
<dbReference type="InterPro" id="IPR014001">
    <property type="entry name" value="Helicase_ATP-bd"/>
</dbReference>
<dbReference type="Proteomes" id="UP000001514">
    <property type="component" value="Unassembled WGS sequence"/>
</dbReference>
<dbReference type="Pfam" id="PF21325">
    <property type="entry name" value="SHPRH_helical-1st"/>
    <property type="match status" value="1"/>
</dbReference>
<dbReference type="InterPro" id="IPR001965">
    <property type="entry name" value="Znf_PHD"/>
</dbReference>
<dbReference type="Gene3D" id="3.40.50.300">
    <property type="entry name" value="P-loop containing nucleotide triphosphate hydrolases"/>
    <property type="match status" value="1"/>
</dbReference>
<keyword evidence="4 7" id="KW-0863">Zinc-finger</keyword>
<dbReference type="HOGENOM" id="CLU_001691_0_0_1"/>
<keyword evidence="3" id="KW-0677">Repeat</keyword>
<dbReference type="InterPro" id="IPR049730">
    <property type="entry name" value="SNF2/RAD54-like_C"/>
</dbReference>
<dbReference type="GO" id="GO:0005524">
    <property type="term" value="F:ATP binding"/>
    <property type="evidence" value="ECO:0007669"/>
    <property type="project" value="InterPro"/>
</dbReference>
<dbReference type="PANTHER" id="PTHR45865:SF1">
    <property type="entry name" value="E3 UBIQUITIN-PROTEIN LIGASE SHPRH"/>
    <property type="match status" value="1"/>
</dbReference>
<dbReference type="GO" id="GO:0008270">
    <property type="term" value="F:zinc ion binding"/>
    <property type="evidence" value="ECO:0007669"/>
    <property type="project" value="UniProtKB-KW"/>
</dbReference>
<accession>D8QVL3</accession>
<dbReference type="SUPFAM" id="SSF52540">
    <property type="entry name" value="P-loop containing nucleoside triphosphate hydrolases"/>
    <property type="match status" value="2"/>
</dbReference>
<keyword evidence="13" id="KW-1185">Reference proteome</keyword>
<feature type="repeat" description="PPR" evidence="8">
    <location>
        <begin position="1668"/>
        <end position="1702"/>
    </location>
</feature>
<dbReference type="STRING" id="88036.D8QVL3"/>
<proteinExistence type="inferred from homology"/>
<dbReference type="PROSITE" id="PS00518">
    <property type="entry name" value="ZF_RING_1"/>
    <property type="match status" value="1"/>
</dbReference>
<feature type="repeat" description="PPR" evidence="8">
    <location>
        <begin position="1703"/>
        <end position="1737"/>
    </location>
</feature>
<dbReference type="KEGG" id="smo:SELMODRAFT_438275"/>
<dbReference type="SUPFAM" id="SSF57850">
    <property type="entry name" value="RING/U-box"/>
    <property type="match status" value="1"/>
</dbReference>
<feature type="repeat" description="PPR" evidence="8">
    <location>
        <begin position="1808"/>
        <end position="1843"/>
    </location>
</feature>
<dbReference type="PROSITE" id="PS50089">
    <property type="entry name" value="ZF_RING_2"/>
    <property type="match status" value="1"/>
</dbReference>
<evidence type="ECO:0000256" key="1">
    <source>
        <dbReference type="ARBA" id="ARBA00008438"/>
    </source>
</evidence>
<dbReference type="Pfam" id="PF00176">
    <property type="entry name" value="SNF2-rel_dom"/>
    <property type="match status" value="1"/>
</dbReference>
<dbReference type="Pfam" id="PF13445">
    <property type="entry name" value="zf-RING_UBOX"/>
    <property type="match status" value="1"/>
</dbReference>
<dbReference type="PROSITE" id="PS51375">
    <property type="entry name" value="PPR"/>
    <property type="match status" value="5"/>
</dbReference>
<evidence type="ECO:0000256" key="5">
    <source>
        <dbReference type="ARBA" id="ARBA00022801"/>
    </source>
</evidence>
<name>D8QVL3_SELML</name>
<dbReference type="GO" id="GO:0016787">
    <property type="term" value="F:hydrolase activity"/>
    <property type="evidence" value="ECO:0007669"/>
    <property type="project" value="UniProtKB-KW"/>
</dbReference>
<dbReference type="InParanoid" id="D8QVL3"/>
<dbReference type="eggNOG" id="KOG4197">
    <property type="taxonomic scope" value="Eukaryota"/>
</dbReference>
<evidence type="ECO:0000256" key="8">
    <source>
        <dbReference type="PROSITE-ProRule" id="PRU00708"/>
    </source>
</evidence>
<dbReference type="InterPro" id="IPR038718">
    <property type="entry name" value="SNF2-like_sf"/>
</dbReference>
<dbReference type="EMBL" id="GL377567">
    <property type="protein sequence ID" value="EFJ36474.1"/>
    <property type="molecule type" value="Genomic_DNA"/>
</dbReference>
<dbReference type="PANTHER" id="PTHR45865">
    <property type="entry name" value="E3 UBIQUITIN-PROTEIN LIGASE SHPRH FAMILY MEMBER"/>
    <property type="match status" value="1"/>
</dbReference>
<sequence length="2074" mass="234642">MLRRSLQSLIVWLRPELSIGFFYGPETRSKSQNEVFDPSSLYRGVQRQRDEPCWSVALEGLLPELRTYQQQAVFWMVQRETADPAVEEVMRKRHPLWVLVESLDKEKSFYYNVFNGMVSREPRDCCSYVRGGILADEMGLGKTVEVLACILANRHEGPAMWESAVEKLQQRLDERKNERVECICGDDDAGGMMVQCDHCHVWQHTSCVGYSPPKKKKARKSKGADEDDDAFACDGCFEVIASTEVEGVCGATLIVCPTAILKQWQEEIVRHTKLDAVKVLVYEGVKRGCITLGEKNSGLRKVGAHDLAAADVVITTYDVLRADLSHDIEEENQQTLRFEKKYHVIATPLTRLKWWRICLDEAQMVESSTAKATEMAMRLHAENKWCVSGTPIQRGLDDLYGLLRFLQAEPFDNHTWWQQAIKHPYEKGKMGAVNFAHSFFREIMWRSMKIDVIDQLDIPPQEERITWLKFSGVENHFYRQQHEQCVKRAREVIEKYSLGDGRPLNHMDASKLMNPLLRLRQACCHPQVGSSGVRSLQASPLPMDEVLEVLIEKAKTEGEEAQRGLVASLNGLAALAIIEENIPMAVSIYREALASTEENATNFEVDPLQKVHILHNLEESLRNCKDDALSKIPRTLRDDMLISQCDELRKKYVSGQYANLAAAQQDFHAAHKEIASAQSDDKSSRWSRWWLDAFAWVQSSSKRSDHLLERIKHGLEDVNRAGGRNASSLILRYHDLNGLKFLLSQELDALHETRDHVLSRLLEVDGGMQNPNPDYVQRAGQCSQCQPRHTGITCVHCAIDLMFQKYANRLFYLTSRAAELDGIVTAEDAFVSQVRSLVKGNTETETNTGRRKGAAVAAVTHRCSETEMVLKILLAYMKAETNFEDEIEAAKKHLEYLEALRSEYAAARRLTTAQQLVLTALDELSMSTTRLCLQGAKAADGNPFGDEGYEIAIRNAELTNEKFVAVENLSRVKRQLRYLKGLRNKKDEGHNSLEGEICPVCHDALESGAMVLPCGHLLCGKCLNLIVNRQKAPANGADFKRIACPTCRQQTYVSNIAYANAEGASSKIAENLQEEEEDEEKSITVAGSYGTKIEAVVRRILSLKEDDPFVKILVFSTWQEVLDLLEHALKSNKLSWVRLKQRRQMGSSILEFKKENIQVMLLPIQHGANGLNLIEAQHVILVEPLLNPAVEAQAINRVHRIGQRLKTLVHRFIIRNTVEENIYKMSQQKTNLLPMKQKEQPLSANDMNSLLAWDEPKENTATSNTPSGQRLPIDSLEGTFFNRKMSFLIKPLPRFYWTKEQIAAIRDLCRDDDLYVKTKYGRKLRPPPRPRLSREQERFVRADPQAGLDRISGQWVALQHQLGKKPYIAEEQEGNYVGPILGHKQYRRELHLHRGQKQWNVHAVGDKFLVYETLPPATDTGDDPPVLCGRDKFVIGRPLSVTMDNRATNVSSSWNSFPVWSLPEEGKEGTIALPGNYMVPSSKVALPGLVPGKGALVFDALYETVKEGGASWSSEMVEKLDRLKRGITHPHQVCVVLKKIKHDASLSLKLFTWAKTIPGFKHDLVNYSTMIMILGDDGNYLMAEALFVEIQELGLRLDTFAVNNMIRCYTRVNRIQEALDLYRKMPYFGCHPDNCTFGLLIDWCGKFGSRKELQRIFLDLRASPRNADAQTFNTMIHNFCKQRDFANAREAANQMKAWGIPFSSATYAILIHMYAKARDSKAAAELYADYLRSGLEPNLIVYNNVILSYGSSGFPGHAQNILGDIRKAGLAPDRFTYCTLISSWARAGAMLQARRWFNKACKTKAGPSIEMCNALIDGYLKAREVEPAKFILTKVMPERGVEPTLQTYTILLGHYTSSVKVADSRAVREMMKSSSKPAAAAGGGGGGDDHPGVDEFLNEILQGLRAIKELKSYSREFFRKLRTDKPPRWGRWLADALVNHLHCFGYAREAFYVWEGVSSTELYPRGIWEDWQGAWFIWLQDMSSGTAMVALTSGLIVSRRKLARGFERPERVIIVCGYASDKSKEVTHAVNRTLVALDSPFEPFISMGRFMCEGNLFRDWLWEKQVAIELTMDA</sequence>
<evidence type="ECO:0000313" key="12">
    <source>
        <dbReference type="EMBL" id="EFJ36474.1"/>
    </source>
</evidence>
<dbReference type="InterPro" id="IPR011990">
    <property type="entry name" value="TPR-like_helical_dom_sf"/>
</dbReference>
<dbReference type="PROSITE" id="PS51192">
    <property type="entry name" value="HELICASE_ATP_BIND_1"/>
    <property type="match status" value="1"/>
</dbReference>
<dbReference type="CDD" id="cd18793">
    <property type="entry name" value="SF2_C_SNF"/>
    <property type="match status" value="1"/>
</dbReference>
<keyword evidence="6" id="KW-0862">Zinc</keyword>
<dbReference type="Pfam" id="PF13041">
    <property type="entry name" value="PPR_2"/>
    <property type="match status" value="3"/>
</dbReference>
<evidence type="ECO:0000259" key="10">
    <source>
        <dbReference type="PROSITE" id="PS51192"/>
    </source>
</evidence>
<dbReference type="InterPro" id="IPR048695">
    <property type="entry name" value="SHPRH_helical_2nd"/>
</dbReference>
<comment type="similarity">
    <text evidence="1">Belongs to the SNF2/RAD54 helicase family. RAD16 subfamily.</text>
</comment>
<dbReference type="InterPro" id="IPR027417">
    <property type="entry name" value="P-loop_NTPase"/>
</dbReference>
<feature type="domain" description="Helicase C-terminal" evidence="11">
    <location>
        <begin position="1095"/>
        <end position="1248"/>
    </location>
</feature>
<reference evidence="12 13" key="1">
    <citation type="journal article" date="2011" name="Science">
        <title>The Selaginella genome identifies genetic changes associated with the evolution of vascular plants.</title>
        <authorList>
            <person name="Banks J.A."/>
            <person name="Nishiyama T."/>
            <person name="Hasebe M."/>
            <person name="Bowman J.L."/>
            <person name="Gribskov M."/>
            <person name="dePamphilis C."/>
            <person name="Albert V.A."/>
            <person name="Aono N."/>
            <person name="Aoyama T."/>
            <person name="Ambrose B.A."/>
            <person name="Ashton N.W."/>
            <person name="Axtell M.J."/>
            <person name="Barker E."/>
            <person name="Barker M.S."/>
            <person name="Bennetzen J.L."/>
            <person name="Bonawitz N.D."/>
            <person name="Chapple C."/>
            <person name="Cheng C."/>
            <person name="Correa L.G."/>
            <person name="Dacre M."/>
            <person name="DeBarry J."/>
            <person name="Dreyer I."/>
            <person name="Elias M."/>
            <person name="Engstrom E.M."/>
            <person name="Estelle M."/>
            <person name="Feng L."/>
            <person name="Finet C."/>
            <person name="Floyd S.K."/>
            <person name="Frommer W.B."/>
            <person name="Fujita T."/>
            <person name="Gramzow L."/>
            <person name="Gutensohn M."/>
            <person name="Harholt J."/>
            <person name="Hattori M."/>
            <person name="Heyl A."/>
            <person name="Hirai T."/>
            <person name="Hiwatashi Y."/>
            <person name="Ishikawa M."/>
            <person name="Iwata M."/>
            <person name="Karol K.G."/>
            <person name="Koehler B."/>
            <person name="Kolukisaoglu U."/>
            <person name="Kubo M."/>
            <person name="Kurata T."/>
            <person name="Lalonde S."/>
            <person name="Li K."/>
            <person name="Li Y."/>
            <person name="Litt A."/>
            <person name="Lyons E."/>
            <person name="Manning G."/>
            <person name="Maruyama T."/>
            <person name="Michael T.P."/>
            <person name="Mikami K."/>
            <person name="Miyazaki S."/>
            <person name="Morinaga S."/>
            <person name="Murata T."/>
            <person name="Mueller-Roeber B."/>
            <person name="Nelson D.R."/>
            <person name="Obara M."/>
            <person name="Oguri Y."/>
            <person name="Olmstead R.G."/>
            <person name="Onodera N."/>
            <person name="Petersen B.L."/>
            <person name="Pils B."/>
            <person name="Prigge M."/>
            <person name="Rensing S.A."/>
            <person name="Riano-Pachon D.M."/>
            <person name="Roberts A.W."/>
            <person name="Sato Y."/>
            <person name="Scheller H.V."/>
            <person name="Schulz B."/>
            <person name="Schulz C."/>
            <person name="Shakirov E.V."/>
            <person name="Shibagaki N."/>
            <person name="Shinohara N."/>
            <person name="Shippen D.E."/>
            <person name="Soerensen I."/>
            <person name="Sotooka R."/>
            <person name="Sugimoto N."/>
            <person name="Sugita M."/>
            <person name="Sumikawa N."/>
            <person name="Tanurdzic M."/>
            <person name="Theissen G."/>
            <person name="Ulvskov P."/>
            <person name="Wakazuki S."/>
            <person name="Weng J.K."/>
            <person name="Willats W.W."/>
            <person name="Wipf D."/>
            <person name="Wolf P.G."/>
            <person name="Yang L."/>
            <person name="Zimmer A.D."/>
            <person name="Zhu Q."/>
            <person name="Mitros T."/>
            <person name="Hellsten U."/>
            <person name="Loque D."/>
            <person name="Otillar R."/>
            <person name="Salamov A."/>
            <person name="Schmutz J."/>
            <person name="Shapiro H."/>
            <person name="Lindquist E."/>
            <person name="Lucas S."/>
            <person name="Rokhsar D."/>
            <person name="Grigoriev I.V."/>
        </authorList>
    </citation>
    <scope>NUCLEOTIDE SEQUENCE [LARGE SCALE GENOMIC DNA]</scope>
</reference>
<dbReference type="SMART" id="SM00490">
    <property type="entry name" value="HELICc"/>
    <property type="match status" value="1"/>
</dbReference>
<organism evidence="13">
    <name type="scientific">Selaginella moellendorffii</name>
    <name type="common">Spikemoss</name>
    <dbReference type="NCBI Taxonomy" id="88036"/>
    <lineage>
        <taxon>Eukaryota</taxon>
        <taxon>Viridiplantae</taxon>
        <taxon>Streptophyta</taxon>
        <taxon>Embryophyta</taxon>
        <taxon>Tracheophyta</taxon>
        <taxon>Lycopodiopsida</taxon>
        <taxon>Selaginellales</taxon>
        <taxon>Selaginellaceae</taxon>
        <taxon>Selaginella</taxon>
    </lineage>
</organism>
<evidence type="ECO:0000256" key="4">
    <source>
        <dbReference type="ARBA" id="ARBA00022771"/>
    </source>
</evidence>
<evidence type="ECO:0000313" key="13">
    <source>
        <dbReference type="Proteomes" id="UP000001514"/>
    </source>
</evidence>
<dbReference type="FunCoup" id="D8QVL3">
    <property type="interactions" value="3857"/>
</dbReference>
<dbReference type="PROSITE" id="PS01359">
    <property type="entry name" value="ZF_PHD_1"/>
    <property type="match status" value="1"/>
</dbReference>
<dbReference type="Gene3D" id="1.25.40.10">
    <property type="entry name" value="Tetratricopeptide repeat domain"/>
    <property type="match status" value="3"/>
</dbReference>
<feature type="domain" description="RING-type" evidence="9">
    <location>
        <begin position="998"/>
        <end position="1048"/>
    </location>
</feature>
<dbReference type="eggNOG" id="KOG0298">
    <property type="taxonomic scope" value="Eukaryota"/>
</dbReference>
<dbReference type="InterPro" id="IPR048686">
    <property type="entry name" value="SHPRH_helical_1st"/>
</dbReference>
<dbReference type="Pfam" id="PF21324">
    <property type="entry name" value="SHPRH_helical-2nd"/>
    <property type="match status" value="1"/>
</dbReference>
<evidence type="ECO:0000256" key="7">
    <source>
        <dbReference type="PROSITE-ProRule" id="PRU00175"/>
    </source>
</evidence>
<evidence type="ECO:0000259" key="11">
    <source>
        <dbReference type="PROSITE" id="PS51194"/>
    </source>
</evidence>
<feature type="repeat" description="PPR" evidence="8">
    <location>
        <begin position="1738"/>
        <end position="1772"/>
    </location>
</feature>
<dbReference type="InterPro" id="IPR019787">
    <property type="entry name" value="Znf_PHD-finger"/>
</dbReference>
<dbReference type="SUPFAM" id="SSF57903">
    <property type="entry name" value="FYVE/PHD zinc finger"/>
    <property type="match status" value="1"/>
</dbReference>
<dbReference type="InterPro" id="IPR000330">
    <property type="entry name" value="SNF2_N"/>
</dbReference>
<dbReference type="GO" id="GO:0005737">
    <property type="term" value="C:cytoplasm"/>
    <property type="evidence" value="ECO:0007669"/>
    <property type="project" value="UniProtKB-ARBA"/>
</dbReference>
<dbReference type="PROSITE" id="PS51194">
    <property type="entry name" value="HELICASE_CTER"/>
    <property type="match status" value="1"/>
</dbReference>
<evidence type="ECO:0000256" key="6">
    <source>
        <dbReference type="ARBA" id="ARBA00022833"/>
    </source>
</evidence>
<protein>
    <recommendedName>
        <fullName evidence="14">RING-type domain-containing protein</fullName>
    </recommendedName>
</protein>
<dbReference type="InterPro" id="IPR011011">
    <property type="entry name" value="Znf_FYVE_PHD"/>
</dbReference>
<dbReference type="Pfam" id="PF00271">
    <property type="entry name" value="Helicase_C"/>
    <property type="match status" value="1"/>
</dbReference>
<evidence type="ECO:0008006" key="14">
    <source>
        <dbReference type="Google" id="ProtNLM"/>
    </source>
</evidence>
<dbReference type="Gene3D" id="3.30.40.10">
    <property type="entry name" value="Zinc/RING finger domain, C3HC4 (zinc finger)"/>
    <property type="match status" value="2"/>
</dbReference>
<dbReference type="InterPro" id="IPR027370">
    <property type="entry name" value="Znf-RING_euk"/>
</dbReference>
<dbReference type="Pfam" id="PF00628">
    <property type="entry name" value="PHD"/>
    <property type="match status" value="1"/>
</dbReference>
<dbReference type="InterPro" id="IPR019786">
    <property type="entry name" value="Zinc_finger_PHD-type_CS"/>
</dbReference>
<dbReference type="Gramene" id="EFJ36474">
    <property type="protein sequence ID" value="EFJ36474"/>
    <property type="gene ID" value="SELMODRAFT_438275"/>
</dbReference>
<dbReference type="InterPro" id="IPR001841">
    <property type="entry name" value="Znf_RING"/>
</dbReference>
<dbReference type="SMART" id="SM00487">
    <property type="entry name" value="DEXDc"/>
    <property type="match status" value="1"/>
</dbReference>
<feature type="domain" description="Helicase ATP-binding" evidence="10">
    <location>
        <begin position="252"/>
        <end position="409"/>
    </location>
</feature>
<keyword evidence="2" id="KW-0479">Metal-binding</keyword>
<evidence type="ECO:0000256" key="3">
    <source>
        <dbReference type="ARBA" id="ARBA00022737"/>
    </source>
</evidence>
<evidence type="ECO:0000259" key="9">
    <source>
        <dbReference type="PROSITE" id="PS50089"/>
    </source>
</evidence>
<gene>
    <name evidence="12" type="ORF">SELMODRAFT_438275</name>
</gene>
<feature type="repeat" description="PPR" evidence="8">
    <location>
        <begin position="1598"/>
        <end position="1632"/>
    </location>
</feature>
<dbReference type="InterPro" id="IPR052583">
    <property type="entry name" value="ATP-helicase/E3_Ub-Ligase"/>
</dbReference>